<dbReference type="Proteomes" id="UP000596661">
    <property type="component" value="Chromosome 3"/>
</dbReference>
<dbReference type="InterPro" id="IPR013103">
    <property type="entry name" value="RVT_2"/>
</dbReference>
<organism evidence="2 3">
    <name type="scientific">Cannabis sativa</name>
    <name type="common">Hemp</name>
    <name type="synonym">Marijuana</name>
    <dbReference type="NCBI Taxonomy" id="3483"/>
    <lineage>
        <taxon>Eukaryota</taxon>
        <taxon>Viridiplantae</taxon>
        <taxon>Streptophyta</taxon>
        <taxon>Embryophyta</taxon>
        <taxon>Tracheophyta</taxon>
        <taxon>Spermatophyta</taxon>
        <taxon>Magnoliopsida</taxon>
        <taxon>eudicotyledons</taxon>
        <taxon>Gunneridae</taxon>
        <taxon>Pentapetalae</taxon>
        <taxon>rosids</taxon>
        <taxon>fabids</taxon>
        <taxon>Rosales</taxon>
        <taxon>Cannabaceae</taxon>
        <taxon>Cannabis</taxon>
    </lineage>
</organism>
<evidence type="ECO:0000313" key="2">
    <source>
        <dbReference type="EnsemblPlants" id="cds.evm.model.03.804"/>
    </source>
</evidence>
<dbReference type="Pfam" id="PF07727">
    <property type="entry name" value="RVT_2"/>
    <property type="match status" value="1"/>
</dbReference>
<dbReference type="Gramene" id="evm.model.03.804">
    <property type="protein sequence ID" value="cds.evm.model.03.804"/>
    <property type="gene ID" value="evm.TU.03.804"/>
</dbReference>
<dbReference type="AlphaFoldDB" id="A0A803PAI2"/>
<feature type="domain" description="Reverse transcriptase Ty1/copia-type" evidence="1">
    <location>
        <begin position="1"/>
        <end position="54"/>
    </location>
</feature>
<dbReference type="EMBL" id="UZAU01000267">
    <property type="status" value="NOT_ANNOTATED_CDS"/>
    <property type="molecule type" value="Genomic_DNA"/>
</dbReference>
<protein>
    <recommendedName>
        <fullName evidence="1">Reverse transcriptase Ty1/copia-type domain-containing protein</fullName>
    </recommendedName>
</protein>
<evidence type="ECO:0000259" key="1">
    <source>
        <dbReference type="Pfam" id="PF07727"/>
    </source>
</evidence>
<keyword evidence="3" id="KW-1185">Reference proteome</keyword>
<reference evidence="2" key="2">
    <citation type="submission" date="2021-03" db="UniProtKB">
        <authorList>
            <consortium name="EnsemblPlants"/>
        </authorList>
    </citation>
    <scope>IDENTIFICATION</scope>
</reference>
<name>A0A803PAI2_CANSA</name>
<proteinExistence type="predicted"/>
<reference evidence="2" key="1">
    <citation type="submission" date="2018-11" db="EMBL/GenBank/DDBJ databases">
        <authorList>
            <person name="Grassa J C."/>
        </authorList>
    </citation>
    <scope>NUCLEOTIDE SEQUENCE [LARGE SCALE GENOMIC DNA]</scope>
</reference>
<dbReference type="OMA" id="RCEQIES"/>
<dbReference type="EnsemblPlants" id="evm.model.03.804">
    <property type="protein sequence ID" value="cds.evm.model.03.804"/>
    <property type="gene ID" value="evm.TU.03.804"/>
</dbReference>
<evidence type="ECO:0000313" key="3">
    <source>
        <dbReference type="Proteomes" id="UP000596661"/>
    </source>
</evidence>
<sequence>MDINNALLHGDLHEDVYMKLPQGYTPKGPILKNAICKLQKSLYGLKQGSRRCEQIESISSSSKRIKPPSSQLHTVISKRHTWTRTLLLCIHTPDPIHLQAFVDAEWESCLDTKQSILGYCVFLGQSLIS</sequence>
<accession>A0A803PAI2</accession>